<dbReference type="GO" id="GO:0005829">
    <property type="term" value="C:cytosol"/>
    <property type="evidence" value="ECO:0007669"/>
    <property type="project" value="TreeGrafter"/>
</dbReference>
<accession>A0A1C5HE94</accession>
<dbReference type="SUPFAM" id="SSF47413">
    <property type="entry name" value="lambda repressor-like DNA-binding domains"/>
    <property type="match status" value="1"/>
</dbReference>
<dbReference type="Proteomes" id="UP000198221">
    <property type="component" value="Chromosome I"/>
</dbReference>
<sequence length="232" mass="24275">MMGVSRDDDREEARMSLLRRVIGGVLRRVRLRQGRTLREVALAAGVSLPYLSEVERGRKEASSEVLAAICRALEINLSDLLEEARDELRRVERRVPATSGTGLARLDRVPAARRDAAGPRLRIGFHPDGGVPHLDGSSIDATPGAGGRVPYVGGATLGGHLSQIGGPAGPLLRAGGGLPAGGATGHVGPTVGGAGLRVRLIASAPAGRPRPRTSDGLARRRARAGRRRLTAD</sequence>
<reference evidence="5" key="1">
    <citation type="submission" date="2016-06" db="EMBL/GenBank/DDBJ databases">
        <authorList>
            <person name="Varghese N."/>
            <person name="Submissions Spin"/>
        </authorList>
    </citation>
    <scope>NUCLEOTIDE SEQUENCE [LARGE SCALE GENOMIC DNA]</scope>
    <source>
        <strain evidence="5">DSM 43819</strain>
    </source>
</reference>
<evidence type="ECO:0000313" key="4">
    <source>
        <dbReference type="EMBL" id="SCG44300.1"/>
    </source>
</evidence>
<feature type="region of interest" description="Disordered" evidence="2">
    <location>
        <begin position="204"/>
        <end position="232"/>
    </location>
</feature>
<evidence type="ECO:0000313" key="5">
    <source>
        <dbReference type="Proteomes" id="UP000198221"/>
    </source>
</evidence>
<dbReference type="InterPro" id="IPR050807">
    <property type="entry name" value="TransReg_Diox_bact_type"/>
</dbReference>
<dbReference type="GO" id="GO:0003700">
    <property type="term" value="F:DNA-binding transcription factor activity"/>
    <property type="evidence" value="ECO:0007669"/>
    <property type="project" value="TreeGrafter"/>
</dbReference>
<organism evidence="4 5">
    <name type="scientific">Micromonospora inositola</name>
    <dbReference type="NCBI Taxonomy" id="47865"/>
    <lineage>
        <taxon>Bacteria</taxon>
        <taxon>Bacillati</taxon>
        <taxon>Actinomycetota</taxon>
        <taxon>Actinomycetes</taxon>
        <taxon>Micromonosporales</taxon>
        <taxon>Micromonosporaceae</taxon>
        <taxon>Micromonospora</taxon>
    </lineage>
</organism>
<dbReference type="AlphaFoldDB" id="A0A1C5HE94"/>
<dbReference type="EMBL" id="LT607754">
    <property type="protein sequence ID" value="SCG44300.1"/>
    <property type="molecule type" value="Genomic_DNA"/>
</dbReference>
<name>A0A1C5HE94_9ACTN</name>
<dbReference type="CDD" id="cd00093">
    <property type="entry name" value="HTH_XRE"/>
    <property type="match status" value="1"/>
</dbReference>
<dbReference type="SMART" id="SM00530">
    <property type="entry name" value="HTH_XRE"/>
    <property type="match status" value="1"/>
</dbReference>
<dbReference type="Gene3D" id="1.10.260.40">
    <property type="entry name" value="lambda repressor-like DNA-binding domains"/>
    <property type="match status" value="1"/>
</dbReference>
<evidence type="ECO:0000256" key="2">
    <source>
        <dbReference type="SAM" id="MobiDB-lite"/>
    </source>
</evidence>
<dbReference type="PANTHER" id="PTHR46797">
    <property type="entry name" value="HTH-TYPE TRANSCRIPTIONAL REGULATOR"/>
    <property type="match status" value="1"/>
</dbReference>
<gene>
    <name evidence="4" type="ORF">GA0070613_1208</name>
</gene>
<dbReference type="GO" id="GO:0003677">
    <property type="term" value="F:DNA binding"/>
    <property type="evidence" value="ECO:0007669"/>
    <property type="project" value="UniProtKB-KW"/>
</dbReference>
<evidence type="ECO:0000259" key="3">
    <source>
        <dbReference type="PROSITE" id="PS50943"/>
    </source>
</evidence>
<dbReference type="Pfam" id="PF01381">
    <property type="entry name" value="HTH_3"/>
    <property type="match status" value="1"/>
</dbReference>
<evidence type="ECO:0000256" key="1">
    <source>
        <dbReference type="ARBA" id="ARBA00023125"/>
    </source>
</evidence>
<proteinExistence type="predicted"/>
<dbReference type="InterPro" id="IPR010982">
    <property type="entry name" value="Lambda_DNA-bd_dom_sf"/>
</dbReference>
<dbReference type="PANTHER" id="PTHR46797:SF1">
    <property type="entry name" value="METHYLPHOSPHONATE SYNTHASE"/>
    <property type="match status" value="1"/>
</dbReference>
<keyword evidence="5" id="KW-1185">Reference proteome</keyword>
<keyword evidence="1" id="KW-0238">DNA-binding</keyword>
<dbReference type="InterPro" id="IPR001387">
    <property type="entry name" value="Cro/C1-type_HTH"/>
</dbReference>
<feature type="domain" description="HTH cro/C1-type" evidence="3">
    <location>
        <begin position="26"/>
        <end position="80"/>
    </location>
</feature>
<feature type="compositionally biased region" description="Basic residues" evidence="2">
    <location>
        <begin position="219"/>
        <end position="232"/>
    </location>
</feature>
<dbReference type="PROSITE" id="PS50943">
    <property type="entry name" value="HTH_CROC1"/>
    <property type="match status" value="1"/>
</dbReference>
<protein>
    <submittedName>
        <fullName evidence="4">Helix-turn-helix</fullName>
    </submittedName>
</protein>